<reference evidence="3 4" key="1">
    <citation type="submission" date="2020-06" db="EMBL/GenBank/DDBJ databases">
        <authorList>
            <person name="Li R."/>
            <person name="Bekaert M."/>
        </authorList>
    </citation>
    <scope>NUCLEOTIDE SEQUENCE [LARGE SCALE GENOMIC DNA]</scope>
    <source>
        <strain evidence="4">wild</strain>
    </source>
</reference>
<gene>
    <name evidence="3" type="ORF">MCOR_3653</name>
</gene>
<dbReference type="Proteomes" id="UP000507470">
    <property type="component" value="Unassembled WGS sequence"/>
</dbReference>
<keyword evidence="1" id="KW-0540">Nuclease</keyword>
<dbReference type="PANTHER" id="PTHR11046">
    <property type="entry name" value="OLIGORIBONUCLEASE, MITOCHONDRIAL"/>
    <property type="match status" value="1"/>
</dbReference>
<accession>A0A6J8A569</accession>
<evidence type="ECO:0000313" key="4">
    <source>
        <dbReference type="Proteomes" id="UP000507470"/>
    </source>
</evidence>
<evidence type="ECO:0000313" key="3">
    <source>
        <dbReference type="EMBL" id="CAC5361559.1"/>
    </source>
</evidence>
<evidence type="ECO:0000256" key="2">
    <source>
        <dbReference type="SAM" id="Coils"/>
    </source>
</evidence>
<keyword evidence="2" id="KW-0175">Coiled coil</keyword>
<dbReference type="PANTHER" id="PTHR11046:SF29">
    <property type="match status" value="1"/>
</dbReference>
<evidence type="ECO:0000256" key="1">
    <source>
        <dbReference type="ARBA" id="ARBA00022722"/>
    </source>
</evidence>
<sequence length="238" mass="27424">MLTSILQLFENDVVTAIIQSIGIIYVKTTAPNFSLASQYKSALEMTTIYNTLVKELEKIVKKPALLLDTSYIMFPGYTTQISQFNMAVLKPLVAYSTVIESLEQMALSINKCKKKIINYLPGGKYYCQSEKKIKESFSCPSNNIAFERMMRQLDRQKTISTNISLTTINTKLMMKNNKTMEWLGEKYEEDKGKIVAQYRKDAEILKEKSIAEEIEIEQERRETLKQRIEEKGAKLKKI</sequence>
<protein>
    <submittedName>
        <fullName evidence="3">Uncharacterized protein</fullName>
    </submittedName>
</protein>
<keyword evidence="1" id="KW-0378">Hydrolase</keyword>
<name>A0A6J8A569_MYTCO</name>
<organism evidence="3 4">
    <name type="scientific">Mytilus coruscus</name>
    <name type="common">Sea mussel</name>
    <dbReference type="NCBI Taxonomy" id="42192"/>
    <lineage>
        <taxon>Eukaryota</taxon>
        <taxon>Metazoa</taxon>
        <taxon>Spiralia</taxon>
        <taxon>Lophotrochozoa</taxon>
        <taxon>Mollusca</taxon>
        <taxon>Bivalvia</taxon>
        <taxon>Autobranchia</taxon>
        <taxon>Pteriomorphia</taxon>
        <taxon>Mytilida</taxon>
        <taxon>Mytiloidea</taxon>
        <taxon>Mytilidae</taxon>
        <taxon>Mytilinae</taxon>
        <taxon>Mytilus</taxon>
    </lineage>
</organism>
<dbReference type="EMBL" id="CACVKT020000627">
    <property type="protein sequence ID" value="CAC5361559.1"/>
    <property type="molecule type" value="Genomic_DNA"/>
</dbReference>
<dbReference type="AlphaFoldDB" id="A0A6J8A569"/>
<dbReference type="GO" id="GO:0000175">
    <property type="term" value="F:3'-5'-RNA exonuclease activity"/>
    <property type="evidence" value="ECO:0007669"/>
    <property type="project" value="InterPro"/>
</dbReference>
<dbReference type="InterPro" id="IPR022894">
    <property type="entry name" value="Oligoribonuclease"/>
</dbReference>
<feature type="coiled-coil region" evidence="2">
    <location>
        <begin position="202"/>
        <end position="234"/>
    </location>
</feature>
<keyword evidence="4" id="KW-1185">Reference proteome</keyword>
<proteinExistence type="predicted"/>